<evidence type="ECO:0000313" key="2">
    <source>
        <dbReference type="EMBL" id="KZT04137.1"/>
    </source>
</evidence>
<feature type="compositionally biased region" description="Basic and acidic residues" evidence="1">
    <location>
        <begin position="97"/>
        <end position="107"/>
    </location>
</feature>
<feature type="compositionally biased region" description="Basic and acidic residues" evidence="1">
    <location>
        <begin position="516"/>
        <end position="527"/>
    </location>
</feature>
<feature type="region of interest" description="Disordered" evidence="1">
    <location>
        <begin position="445"/>
        <end position="544"/>
    </location>
</feature>
<feature type="compositionally biased region" description="Basic and acidic residues" evidence="1">
    <location>
        <begin position="692"/>
        <end position="708"/>
    </location>
</feature>
<dbReference type="GeneID" id="63824202"/>
<feature type="region of interest" description="Disordered" evidence="1">
    <location>
        <begin position="689"/>
        <end position="708"/>
    </location>
</feature>
<feature type="region of interest" description="Disordered" evidence="1">
    <location>
        <begin position="659"/>
        <end position="678"/>
    </location>
</feature>
<feature type="region of interest" description="Disordered" evidence="1">
    <location>
        <begin position="191"/>
        <end position="233"/>
    </location>
</feature>
<feature type="region of interest" description="Disordered" evidence="1">
    <location>
        <begin position="565"/>
        <end position="636"/>
    </location>
</feature>
<dbReference type="AlphaFoldDB" id="A0A165D4E4"/>
<protein>
    <submittedName>
        <fullName evidence="2">Uncharacterized protein</fullName>
    </submittedName>
</protein>
<keyword evidence="3" id="KW-1185">Reference proteome</keyword>
<feature type="compositionally biased region" description="Acidic residues" evidence="1">
    <location>
        <begin position="663"/>
        <end position="673"/>
    </location>
</feature>
<feature type="compositionally biased region" description="Low complexity" evidence="1">
    <location>
        <begin position="574"/>
        <end position="592"/>
    </location>
</feature>
<dbReference type="OrthoDB" id="3067719at2759"/>
<proteinExistence type="predicted"/>
<dbReference type="RefSeq" id="XP_040761877.1">
    <property type="nucleotide sequence ID" value="XM_040907173.1"/>
</dbReference>
<feature type="region of interest" description="Disordered" evidence="1">
    <location>
        <begin position="146"/>
        <end position="175"/>
    </location>
</feature>
<gene>
    <name evidence="2" type="ORF">LAESUDRAFT_715694</name>
</gene>
<dbReference type="STRING" id="1314785.A0A165D4E4"/>
<feature type="region of interest" description="Disordered" evidence="1">
    <location>
        <begin position="261"/>
        <end position="314"/>
    </location>
</feature>
<evidence type="ECO:0000313" key="3">
    <source>
        <dbReference type="Proteomes" id="UP000076871"/>
    </source>
</evidence>
<name>A0A165D4E4_9APHY</name>
<feature type="region of interest" description="Disordered" evidence="1">
    <location>
        <begin position="1"/>
        <end position="116"/>
    </location>
</feature>
<feature type="compositionally biased region" description="Pro residues" evidence="1">
    <location>
        <begin position="298"/>
        <end position="307"/>
    </location>
</feature>
<reference evidence="2 3" key="1">
    <citation type="journal article" date="2016" name="Mol. Biol. Evol.">
        <title>Comparative Genomics of Early-Diverging Mushroom-Forming Fungi Provides Insights into the Origins of Lignocellulose Decay Capabilities.</title>
        <authorList>
            <person name="Nagy L.G."/>
            <person name="Riley R."/>
            <person name="Tritt A."/>
            <person name="Adam C."/>
            <person name="Daum C."/>
            <person name="Floudas D."/>
            <person name="Sun H."/>
            <person name="Yadav J.S."/>
            <person name="Pangilinan J."/>
            <person name="Larsson K.H."/>
            <person name="Matsuura K."/>
            <person name="Barry K."/>
            <person name="Labutti K."/>
            <person name="Kuo R."/>
            <person name="Ohm R.A."/>
            <person name="Bhattacharya S.S."/>
            <person name="Shirouzu T."/>
            <person name="Yoshinaga Y."/>
            <person name="Martin F.M."/>
            <person name="Grigoriev I.V."/>
            <person name="Hibbett D.S."/>
        </authorList>
    </citation>
    <scope>NUCLEOTIDE SEQUENCE [LARGE SCALE GENOMIC DNA]</scope>
    <source>
        <strain evidence="2 3">93-53</strain>
    </source>
</reference>
<dbReference type="EMBL" id="KV427638">
    <property type="protein sequence ID" value="KZT04137.1"/>
    <property type="molecule type" value="Genomic_DNA"/>
</dbReference>
<organism evidence="2 3">
    <name type="scientific">Laetiporus sulphureus 93-53</name>
    <dbReference type="NCBI Taxonomy" id="1314785"/>
    <lineage>
        <taxon>Eukaryota</taxon>
        <taxon>Fungi</taxon>
        <taxon>Dikarya</taxon>
        <taxon>Basidiomycota</taxon>
        <taxon>Agaricomycotina</taxon>
        <taxon>Agaricomycetes</taxon>
        <taxon>Polyporales</taxon>
        <taxon>Laetiporus</taxon>
    </lineage>
</organism>
<dbReference type="Proteomes" id="UP000076871">
    <property type="component" value="Unassembled WGS sequence"/>
</dbReference>
<accession>A0A165D4E4</accession>
<dbReference type="InParanoid" id="A0A165D4E4"/>
<evidence type="ECO:0000256" key="1">
    <source>
        <dbReference type="SAM" id="MobiDB-lite"/>
    </source>
</evidence>
<feature type="compositionally biased region" description="Low complexity" evidence="1">
    <location>
        <begin position="149"/>
        <end position="175"/>
    </location>
</feature>
<sequence>MSASSARPAQPPAPASKSKSRVRANVSNDHPHDASRSGDGGGKAHGGLVSEAPDQSERQPGPSRPTQSHREDHGSMRICVRGARMGHLRNAAGFRPRNGDNEADHIASRVLRPRSRLPDAALVQTVHAGDGWKASSRPLLRPRTHVQVSVPASPASAPGCASPSSSSFLSRSPLSPLSPLSPADLRLPPSPVCSSLASTGLPAYPQDQAPPSPRESRARSHTHRHSVPPSTLTIRSGFIVQRAPPTLAMSIQIHAPIPVLSSRAQSPPPHTLSNSSARPRSLSRRRTSQSRPSSPDIPALPRPPMTRPPSRSERLLRDTLRRAEEHDRMLSIHPLPSPKLSSAGASLPGSPFLSPTGVLAMPVGALSLNASDSTSRRHSRRNTTSSASSSFDVCDLALAYDEVDGGRYDDVDGFVASSSSSSGHGHNQSYFYTSTPAVRPALGRHRSMTHHGGSSRSVEPPMPTAARTFSDSGPRMPYGTAASPPHRRSQAPSRSSIDAPHEAVLMTQLDGVLRSAKKERERKERRLSSGSASGGTGANSMASSRNLSAESDLYLGVESSVTSLSSFDSKPTLAAANSTTARTRTSFSSTRSVPSPQSAARSPVLAPRTLKTAPGPGSPQLAPSPLTPPPTPPFNARTAAELCKAMDGYVSFANIEGLGVPGGEEDSEEEEEDGRARGRWWQWLTMSAKGKNGRERERENGWERALSR</sequence>